<evidence type="ECO:0000256" key="2">
    <source>
        <dbReference type="ARBA" id="ARBA00022448"/>
    </source>
</evidence>
<reference evidence="15 16" key="1">
    <citation type="submission" date="2015-12" db="EMBL/GenBank/DDBJ databases">
        <title>The genome of Folsomia candida.</title>
        <authorList>
            <person name="Faddeeva A."/>
            <person name="Derks M.F."/>
            <person name="Anvar Y."/>
            <person name="Smit S."/>
            <person name="Van Straalen N."/>
            <person name="Roelofs D."/>
        </authorList>
    </citation>
    <scope>NUCLEOTIDE SEQUENCE [LARGE SCALE GENOMIC DNA]</scope>
    <source>
        <strain evidence="15 16">VU population</strain>
        <tissue evidence="15">Whole body</tissue>
    </source>
</reference>
<dbReference type="InterPro" id="IPR002394">
    <property type="entry name" value="Nicotinic_acetylcholine_rcpt"/>
</dbReference>
<evidence type="ECO:0000313" key="15">
    <source>
        <dbReference type="EMBL" id="OXA56020.1"/>
    </source>
</evidence>
<dbReference type="OMA" id="CAYISFT"/>
<keyword evidence="16" id="KW-1185">Reference proteome</keyword>
<evidence type="ECO:0000256" key="4">
    <source>
        <dbReference type="ARBA" id="ARBA00022692"/>
    </source>
</evidence>
<keyword evidence="8 15" id="KW-0675">Receptor</keyword>
<comment type="similarity">
    <text evidence="1">Belongs to the ligand-gated ion channel (TC 1.A.9) family. Acetylcholine receptor (TC 1.A.9.1) subfamily.</text>
</comment>
<dbReference type="STRING" id="158441.A0A226EF66"/>
<evidence type="ECO:0000256" key="11">
    <source>
        <dbReference type="ARBA" id="ARBA00023303"/>
    </source>
</evidence>
<name>A0A226EF66_FOLCA</name>
<evidence type="ECO:0000256" key="12">
    <source>
        <dbReference type="ARBA" id="ARBA00034104"/>
    </source>
</evidence>
<evidence type="ECO:0000256" key="10">
    <source>
        <dbReference type="ARBA" id="ARBA00023286"/>
    </source>
</evidence>
<keyword evidence="7" id="KW-0472">Membrane</keyword>
<evidence type="ECO:0000256" key="8">
    <source>
        <dbReference type="ARBA" id="ARBA00023170"/>
    </source>
</evidence>
<dbReference type="GO" id="GO:0004888">
    <property type="term" value="F:transmembrane signaling receptor activity"/>
    <property type="evidence" value="ECO:0007669"/>
    <property type="project" value="InterPro"/>
</dbReference>
<comment type="caution">
    <text evidence="15">The sequence shown here is derived from an EMBL/GenBank/DDBJ whole genome shotgun (WGS) entry which is preliminary data.</text>
</comment>
<evidence type="ECO:0000259" key="14">
    <source>
        <dbReference type="Pfam" id="PF02931"/>
    </source>
</evidence>
<dbReference type="Pfam" id="PF02931">
    <property type="entry name" value="Neur_chan_LBD"/>
    <property type="match status" value="1"/>
</dbReference>
<comment type="subcellular location">
    <subcellularLocation>
        <location evidence="12">Postsynaptic cell membrane</location>
        <topology evidence="12">Multi-pass membrane protein</topology>
    </subcellularLocation>
</comment>
<dbReference type="AlphaFoldDB" id="A0A226EF66"/>
<dbReference type="OrthoDB" id="5975154at2759"/>
<dbReference type="GO" id="GO:0045211">
    <property type="term" value="C:postsynaptic membrane"/>
    <property type="evidence" value="ECO:0007669"/>
    <property type="project" value="UniProtKB-SubCell"/>
</dbReference>
<sequence length="228" mass="26201">MDSSHGSSMNHGYQLLLRLLFLLLVGTGMTWCDDHEIRLMKHLMLDYDASVRPAAHHSQALSVNFSLSLHHIIDVDEKNQILTTSCWLTQIWMDNHLTWNETDFGGVTVIRLPYFKVWRPDIILYNNADSQYQSSVINTNVIVANNGEVTWLSHGIYKSSCDINVEYFPFDIQNCTLKWASWTYDGYQLDLVITTEEGDISNYHANGEFDLIGLSAFRHVQIYSCCPE</sequence>
<dbReference type="InterPro" id="IPR006202">
    <property type="entry name" value="Neur_chan_lig-bd"/>
</dbReference>
<proteinExistence type="inferred from homology"/>
<keyword evidence="10" id="KW-1071">Ligand-gated ion channel</keyword>
<keyword evidence="3" id="KW-1003">Cell membrane</keyword>
<dbReference type="Proteomes" id="UP000198287">
    <property type="component" value="Unassembled WGS sequence"/>
</dbReference>
<keyword evidence="2 13" id="KW-0813">Transport</keyword>
<dbReference type="Gene3D" id="2.70.170.10">
    <property type="entry name" value="Neurotransmitter-gated ion-channel ligand-binding domain"/>
    <property type="match status" value="1"/>
</dbReference>
<dbReference type="CDD" id="cd18997">
    <property type="entry name" value="LGIC_ECD_nAChR"/>
    <property type="match status" value="1"/>
</dbReference>
<keyword evidence="5" id="KW-0770">Synapse</keyword>
<dbReference type="SUPFAM" id="SSF63712">
    <property type="entry name" value="Nicotinic receptor ligand binding domain-like"/>
    <property type="match status" value="1"/>
</dbReference>
<keyword evidence="9" id="KW-0628">Postsynaptic cell membrane</keyword>
<dbReference type="FunFam" id="2.70.170.10:FF:000016">
    <property type="entry name" value="Nicotinic acetylcholine receptor subunit"/>
    <property type="match status" value="1"/>
</dbReference>
<dbReference type="GO" id="GO:0022848">
    <property type="term" value="F:acetylcholine-gated monoatomic cation-selective channel activity"/>
    <property type="evidence" value="ECO:0007669"/>
    <property type="project" value="InterPro"/>
</dbReference>
<evidence type="ECO:0000256" key="3">
    <source>
        <dbReference type="ARBA" id="ARBA00022475"/>
    </source>
</evidence>
<dbReference type="InterPro" id="IPR018000">
    <property type="entry name" value="Neurotransmitter_ion_chnl_CS"/>
</dbReference>
<keyword evidence="6 13" id="KW-0406">Ion transport</keyword>
<dbReference type="InterPro" id="IPR006201">
    <property type="entry name" value="Neur_channel"/>
</dbReference>
<feature type="domain" description="Neurotransmitter-gated ion-channel ligand-binding" evidence="14">
    <location>
        <begin position="38"/>
        <end position="228"/>
    </location>
</feature>
<evidence type="ECO:0000256" key="7">
    <source>
        <dbReference type="ARBA" id="ARBA00023136"/>
    </source>
</evidence>
<feature type="chain" id="PRO_5022254381" evidence="13">
    <location>
        <begin position="33"/>
        <end position="228"/>
    </location>
</feature>
<dbReference type="PRINTS" id="PR00252">
    <property type="entry name" value="NRIONCHANNEL"/>
</dbReference>
<dbReference type="EMBL" id="LNIX01000004">
    <property type="protein sequence ID" value="OXA56020.1"/>
    <property type="molecule type" value="Genomic_DNA"/>
</dbReference>
<dbReference type="PROSITE" id="PS00236">
    <property type="entry name" value="NEUROTR_ION_CHANNEL"/>
    <property type="match status" value="1"/>
</dbReference>
<dbReference type="PANTHER" id="PTHR18945">
    <property type="entry name" value="NEUROTRANSMITTER GATED ION CHANNEL"/>
    <property type="match status" value="1"/>
</dbReference>
<dbReference type="InterPro" id="IPR036734">
    <property type="entry name" value="Neur_chan_lig-bd_sf"/>
</dbReference>
<keyword evidence="11 13" id="KW-0407">Ion channel</keyword>
<keyword evidence="4" id="KW-0812">Transmembrane</keyword>
<gene>
    <name evidence="15" type="ORF">Fcan01_09604</name>
</gene>
<evidence type="ECO:0000256" key="1">
    <source>
        <dbReference type="ARBA" id="ARBA00009237"/>
    </source>
</evidence>
<keyword evidence="13" id="KW-0732">Signal</keyword>
<dbReference type="PRINTS" id="PR00254">
    <property type="entry name" value="NICOTINICR"/>
</dbReference>
<feature type="signal peptide" evidence="13">
    <location>
        <begin position="1"/>
        <end position="32"/>
    </location>
</feature>
<protein>
    <submittedName>
        <fullName evidence="15">Neuronal acetylcholine receptor subunit alpha-7</fullName>
    </submittedName>
</protein>
<evidence type="ECO:0000256" key="5">
    <source>
        <dbReference type="ARBA" id="ARBA00023018"/>
    </source>
</evidence>
<evidence type="ECO:0000256" key="13">
    <source>
        <dbReference type="RuleBase" id="RU000687"/>
    </source>
</evidence>
<evidence type="ECO:0000256" key="9">
    <source>
        <dbReference type="ARBA" id="ARBA00023257"/>
    </source>
</evidence>
<accession>A0A226EF66</accession>
<evidence type="ECO:0000256" key="6">
    <source>
        <dbReference type="ARBA" id="ARBA00023065"/>
    </source>
</evidence>
<evidence type="ECO:0000313" key="16">
    <source>
        <dbReference type="Proteomes" id="UP000198287"/>
    </source>
</evidence>
<organism evidence="15 16">
    <name type="scientific">Folsomia candida</name>
    <name type="common">Springtail</name>
    <dbReference type="NCBI Taxonomy" id="158441"/>
    <lineage>
        <taxon>Eukaryota</taxon>
        <taxon>Metazoa</taxon>
        <taxon>Ecdysozoa</taxon>
        <taxon>Arthropoda</taxon>
        <taxon>Hexapoda</taxon>
        <taxon>Collembola</taxon>
        <taxon>Entomobryomorpha</taxon>
        <taxon>Isotomoidea</taxon>
        <taxon>Isotomidae</taxon>
        <taxon>Proisotominae</taxon>
        <taxon>Folsomia</taxon>
    </lineage>
</organism>